<accession>A0A1E4TD58</accession>
<feature type="transmembrane region" description="Helical" evidence="8">
    <location>
        <begin position="289"/>
        <end position="310"/>
    </location>
</feature>
<comment type="similarity">
    <text evidence="2">Belongs to the amino acid-polyamine-organocation (APC) superfamily. YAT (TC 2.A.3.10) family.</text>
</comment>
<feature type="transmembrane region" description="Helical" evidence="8">
    <location>
        <begin position="462"/>
        <end position="484"/>
    </location>
</feature>
<evidence type="ECO:0000256" key="7">
    <source>
        <dbReference type="ARBA" id="ARBA00023136"/>
    </source>
</evidence>
<reference evidence="11" key="1">
    <citation type="submission" date="2016-02" db="EMBL/GenBank/DDBJ databases">
        <title>Comparative genomics of biotechnologically important yeasts.</title>
        <authorList>
            <consortium name="DOE Joint Genome Institute"/>
            <person name="Riley R."/>
            <person name="Haridas S."/>
            <person name="Wolfe K.H."/>
            <person name="Lopes M.R."/>
            <person name="Hittinger C.T."/>
            <person name="Goker M."/>
            <person name="Salamov A."/>
            <person name="Wisecaver J."/>
            <person name="Long T.M."/>
            <person name="Aerts A.L."/>
            <person name="Barry K."/>
            <person name="Choi C."/>
            <person name="Clum A."/>
            <person name="Coughlan A.Y."/>
            <person name="Deshpande S."/>
            <person name="Douglass A.P."/>
            <person name="Hanson S.J."/>
            <person name="Klenk H.-P."/>
            <person name="Labutti K."/>
            <person name="Lapidus A."/>
            <person name="Lindquist E."/>
            <person name="Lipzen A."/>
            <person name="Meier-Kolthoff J.P."/>
            <person name="Ohm R.A."/>
            <person name="Otillar R.P."/>
            <person name="Pangilinan J."/>
            <person name="Peng Y."/>
            <person name="Rokas A."/>
            <person name="Rosa C.A."/>
            <person name="Scheuner C."/>
            <person name="Sibirny A.A."/>
            <person name="Slot J.C."/>
            <person name="Stielow J.B."/>
            <person name="Sun H."/>
            <person name="Kurtzman C.P."/>
            <person name="Blackwell M."/>
            <person name="Jeffries T.W."/>
            <person name="Grigoriev I.V."/>
        </authorList>
    </citation>
    <scope>NUCLEOTIDE SEQUENCE [LARGE SCALE GENOMIC DNA]</scope>
    <source>
        <strain evidence="11">NRRL Y-17796</strain>
    </source>
</reference>
<dbReference type="InterPro" id="IPR050524">
    <property type="entry name" value="APC_YAT"/>
</dbReference>
<evidence type="ECO:0000256" key="6">
    <source>
        <dbReference type="ARBA" id="ARBA00022989"/>
    </source>
</evidence>
<dbReference type="EMBL" id="KV453843">
    <property type="protein sequence ID" value="ODV89647.1"/>
    <property type="molecule type" value="Genomic_DNA"/>
</dbReference>
<dbReference type="InterPro" id="IPR004840">
    <property type="entry name" value="Amino_acid_permease_CS"/>
</dbReference>
<protein>
    <recommendedName>
        <fullName evidence="9">Amino acid permease/ SLC12A domain-containing protein</fullName>
    </recommendedName>
</protein>
<dbReference type="InterPro" id="IPR004841">
    <property type="entry name" value="AA-permease/SLC12A_dom"/>
</dbReference>
<feature type="transmembrane region" description="Helical" evidence="8">
    <location>
        <begin position="191"/>
        <end position="212"/>
    </location>
</feature>
<dbReference type="PROSITE" id="PS00218">
    <property type="entry name" value="AMINO_ACID_PERMEASE_1"/>
    <property type="match status" value="1"/>
</dbReference>
<feature type="transmembrane region" description="Helical" evidence="8">
    <location>
        <begin position="346"/>
        <end position="370"/>
    </location>
</feature>
<evidence type="ECO:0000256" key="1">
    <source>
        <dbReference type="ARBA" id="ARBA00004141"/>
    </source>
</evidence>
<dbReference type="NCBIfam" id="TIGR00913">
    <property type="entry name" value="2A0310"/>
    <property type="match status" value="1"/>
</dbReference>
<evidence type="ECO:0000256" key="3">
    <source>
        <dbReference type="ARBA" id="ARBA00022448"/>
    </source>
</evidence>
<comment type="subcellular location">
    <subcellularLocation>
        <location evidence="1">Membrane</location>
        <topology evidence="1">Multi-pass membrane protein</topology>
    </subcellularLocation>
</comment>
<feature type="transmembrane region" description="Helical" evidence="8">
    <location>
        <begin position="167"/>
        <end position="185"/>
    </location>
</feature>
<dbReference type="Gene3D" id="1.20.1740.10">
    <property type="entry name" value="Amino acid/polyamine transporter I"/>
    <property type="match status" value="1"/>
</dbReference>
<keyword evidence="11" id="KW-1185">Reference proteome</keyword>
<dbReference type="OrthoDB" id="3900342at2759"/>
<keyword evidence="6 8" id="KW-1133">Transmembrane helix</keyword>
<evidence type="ECO:0000313" key="11">
    <source>
        <dbReference type="Proteomes" id="UP000095023"/>
    </source>
</evidence>
<organism evidence="10 11">
    <name type="scientific">Tortispora caseinolytica NRRL Y-17796</name>
    <dbReference type="NCBI Taxonomy" id="767744"/>
    <lineage>
        <taxon>Eukaryota</taxon>
        <taxon>Fungi</taxon>
        <taxon>Dikarya</taxon>
        <taxon>Ascomycota</taxon>
        <taxon>Saccharomycotina</taxon>
        <taxon>Trigonopsidomycetes</taxon>
        <taxon>Trigonopsidales</taxon>
        <taxon>Trigonopsidaceae</taxon>
        <taxon>Tortispora</taxon>
    </lineage>
</organism>
<feature type="domain" description="Amino acid permease/ SLC12A" evidence="9">
    <location>
        <begin position="57"/>
        <end position="521"/>
    </location>
</feature>
<dbReference type="GO" id="GO:0015171">
    <property type="term" value="F:amino acid transmembrane transporter activity"/>
    <property type="evidence" value="ECO:0007669"/>
    <property type="project" value="TreeGrafter"/>
</dbReference>
<feature type="transmembrane region" description="Helical" evidence="8">
    <location>
        <begin position="420"/>
        <end position="441"/>
    </location>
</feature>
<feature type="transmembrane region" description="Helical" evidence="8">
    <location>
        <begin position="58"/>
        <end position="76"/>
    </location>
</feature>
<dbReference type="GO" id="GO:0016020">
    <property type="term" value="C:membrane"/>
    <property type="evidence" value="ECO:0007669"/>
    <property type="project" value="UniProtKB-SubCell"/>
</dbReference>
<dbReference type="FunFam" id="1.20.1740.10:FF:000006">
    <property type="entry name" value="General amino acid permease"/>
    <property type="match status" value="1"/>
</dbReference>
<gene>
    <name evidence="10" type="ORF">CANCADRAFT_32842</name>
</gene>
<keyword evidence="4 8" id="KW-0812">Transmembrane</keyword>
<sequence>MDLENKADADGFLPILSHSDESKAEKLPYDNEEQIRIVTGEEIVTSEGVRRGLKVRHISMIALGGTIGTGLFIGTGEALANAGPAGIFISYIFMATIVFSIAHSLGEMAAFIPVSGSFAQFTSRFLHPSFGFAMGWLYWFSWAMTFAIEVNVAGLVIQYWTDAVPMAAWITIFLVCLSAINYFPVKFYGEIEFWVASIKVIAIVGWLIYALCMACGAGDDGAVGFRYWRNPGAFGPGYYASNPDLAKFLGWVTSLINAAFTYQGTELVGVTAGESANPRKAVPRAINKVFYRIAIFYILSILFMGMLVPYNSPYLLGNDDESDAYVSTSPFIIAMQYAGTPVLPDIFNAVILTTIISAGNSNVYIGARILMALTMSGNAPKFFGYTNRFGVPYVGVTFTAIFGALSYMNLSAGATSVFNWFVNITTVAGLITWALISFSHIRFMQALDAQGFKRDDLPFKALFMPWYAWYAGICITIIIFVQGFTAFLPWKPVDFVINYLSLFIFIALVAGHLLIFRKPFQHPVEMDLDTGRREVDALIWDDTPPKNIWEKFWYYAA</sequence>
<evidence type="ECO:0000256" key="4">
    <source>
        <dbReference type="ARBA" id="ARBA00022692"/>
    </source>
</evidence>
<proteinExistence type="inferred from homology"/>
<dbReference type="PANTHER" id="PTHR43341:SF4">
    <property type="entry name" value="ARGININE PERMEASE CAN1-RELATED"/>
    <property type="match status" value="1"/>
</dbReference>
<keyword evidence="7 8" id="KW-0472">Membrane</keyword>
<feature type="transmembrane region" description="Helical" evidence="8">
    <location>
        <begin position="496"/>
        <end position="516"/>
    </location>
</feature>
<name>A0A1E4TD58_9ASCO</name>
<dbReference type="PIRSF" id="PIRSF006060">
    <property type="entry name" value="AA_transporter"/>
    <property type="match status" value="1"/>
</dbReference>
<feature type="transmembrane region" description="Helical" evidence="8">
    <location>
        <begin position="82"/>
        <end position="102"/>
    </location>
</feature>
<evidence type="ECO:0000259" key="9">
    <source>
        <dbReference type="Pfam" id="PF00324"/>
    </source>
</evidence>
<dbReference type="Proteomes" id="UP000095023">
    <property type="component" value="Unassembled WGS sequence"/>
</dbReference>
<keyword evidence="5" id="KW-0029">Amino-acid transport</keyword>
<evidence type="ECO:0000256" key="8">
    <source>
        <dbReference type="SAM" id="Phobius"/>
    </source>
</evidence>
<dbReference type="AlphaFoldDB" id="A0A1E4TD58"/>
<evidence type="ECO:0000256" key="2">
    <source>
        <dbReference type="ARBA" id="ARBA00006983"/>
    </source>
</evidence>
<evidence type="ECO:0000256" key="5">
    <source>
        <dbReference type="ARBA" id="ARBA00022970"/>
    </source>
</evidence>
<dbReference type="Pfam" id="PF00324">
    <property type="entry name" value="AA_permease"/>
    <property type="match status" value="1"/>
</dbReference>
<keyword evidence="3" id="KW-0813">Transport</keyword>
<dbReference type="InterPro" id="IPR004762">
    <property type="entry name" value="Amino_acid_permease_fungi"/>
</dbReference>
<dbReference type="PANTHER" id="PTHR43341">
    <property type="entry name" value="AMINO ACID PERMEASE"/>
    <property type="match status" value="1"/>
</dbReference>
<evidence type="ECO:0000313" key="10">
    <source>
        <dbReference type="EMBL" id="ODV89647.1"/>
    </source>
</evidence>
<feature type="transmembrane region" description="Helical" evidence="8">
    <location>
        <begin position="390"/>
        <end position="408"/>
    </location>
</feature>